<gene>
    <name evidence="2" type="ordered locus">Os01g0508300</name>
</gene>
<feature type="region of interest" description="Disordered" evidence="1">
    <location>
        <begin position="65"/>
        <end position="102"/>
    </location>
</feature>
<name>Q0JMF6_ORYSJ</name>
<dbReference type="EMBL" id="AP008207">
    <property type="protein sequence ID" value="BAF05072.1"/>
    <property type="molecule type" value="Genomic_DNA"/>
</dbReference>
<evidence type="ECO:0000313" key="2">
    <source>
        <dbReference type="EMBL" id="BAF05072.1"/>
    </source>
</evidence>
<feature type="compositionally biased region" description="Basic residues" evidence="1">
    <location>
        <begin position="77"/>
        <end position="95"/>
    </location>
</feature>
<dbReference type="AlphaFoldDB" id="Q0JMF6"/>
<feature type="region of interest" description="Disordered" evidence="1">
    <location>
        <begin position="1"/>
        <end position="42"/>
    </location>
</feature>
<dbReference type="Proteomes" id="UP000000763">
    <property type="component" value="Chromosome 1"/>
</dbReference>
<reference evidence="2 3" key="1">
    <citation type="journal article" date="2005" name="Nature">
        <title>The map-based sequence of the rice genome.</title>
        <authorList>
            <consortium name="International rice genome sequencing project (IRGSP)"/>
            <person name="Matsumoto T."/>
            <person name="Wu J."/>
            <person name="Kanamori H."/>
            <person name="Katayose Y."/>
            <person name="Fujisawa M."/>
            <person name="Namiki N."/>
            <person name="Mizuno H."/>
            <person name="Yamamoto K."/>
            <person name="Antonio B.A."/>
            <person name="Baba T."/>
            <person name="Sakata K."/>
            <person name="Nagamura Y."/>
            <person name="Aoki H."/>
            <person name="Arikawa K."/>
            <person name="Arita K."/>
            <person name="Bito T."/>
            <person name="Chiden Y."/>
            <person name="Fujitsuka N."/>
            <person name="Fukunaka R."/>
            <person name="Hamada M."/>
            <person name="Harada C."/>
            <person name="Hayashi A."/>
            <person name="Hijishita S."/>
            <person name="Honda M."/>
            <person name="Hosokawa S."/>
            <person name="Ichikawa Y."/>
            <person name="Idonuma A."/>
            <person name="Iijima M."/>
            <person name="Ikeda M."/>
            <person name="Ikeno M."/>
            <person name="Ito K."/>
            <person name="Ito S."/>
            <person name="Ito T."/>
            <person name="Ito Y."/>
            <person name="Ito Y."/>
            <person name="Iwabuchi A."/>
            <person name="Kamiya K."/>
            <person name="Karasawa W."/>
            <person name="Kurita K."/>
            <person name="Katagiri S."/>
            <person name="Kikuta A."/>
            <person name="Kobayashi H."/>
            <person name="Kobayashi N."/>
            <person name="Machita K."/>
            <person name="Maehara T."/>
            <person name="Masukawa M."/>
            <person name="Mizubayashi T."/>
            <person name="Mukai Y."/>
            <person name="Nagasaki H."/>
            <person name="Nagata Y."/>
            <person name="Naito S."/>
            <person name="Nakashima M."/>
            <person name="Nakama Y."/>
            <person name="Nakamichi Y."/>
            <person name="Nakamura M."/>
            <person name="Meguro A."/>
            <person name="Negishi M."/>
            <person name="Ohta I."/>
            <person name="Ohta T."/>
            <person name="Okamoto M."/>
            <person name="Ono N."/>
            <person name="Saji S."/>
            <person name="Sakaguchi M."/>
            <person name="Sakai K."/>
            <person name="Shibata M."/>
            <person name="Shimokawa T."/>
            <person name="Song J."/>
            <person name="Takazaki Y."/>
            <person name="Terasawa K."/>
            <person name="Tsugane M."/>
            <person name="Tsuji K."/>
            <person name="Ueda S."/>
            <person name="Waki K."/>
            <person name="Yamagata H."/>
            <person name="Yamamoto M."/>
            <person name="Yamamoto S."/>
            <person name="Yamane H."/>
            <person name="Yoshiki S."/>
            <person name="Yoshihara R."/>
            <person name="Yukawa K."/>
            <person name="Zhong H."/>
            <person name="Yano M."/>
            <person name="Yuan Q."/>
            <person name="Ouyang S."/>
            <person name="Liu J."/>
            <person name="Jones K.M."/>
            <person name="Gansberger K."/>
            <person name="Moffat K."/>
            <person name="Hill J."/>
            <person name="Bera J."/>
            <person name="Fadrosh D."/>
            <person name="Jin S."/>
            <person name="Johri S."/>
            <person name="Kim M."/>
            <person name="Overton L."/>
            <person name="Reardon M."/>
            <person name="Tsitrin T."/>
            <person name="Vuong H."/>
            <person name="Weaver B."/>
            <person name="Ciecko A."/>
            <person name="Tallon L."/>
            <person name="Jackson J."/>
            <person name="Pai G."/>
            <person name="Aken S.V."/>
            <person name="Utterback T."/>
            <person name="Reidmuller S."/>
            <person name="Feldblyum T."/>
            <person name="Hsiao J."/>
            <person name="Zismann V."/>
            <person name="Iobst S."/>
            <person name="de Vazeille A.R."/>
            <person name="Buell C.R."/>
            <person name="Ying K."/>
            <person name="Li Y."/>
            <person name="Lu T."/>
            <person name="Huang Y."/>
            <person name="Zhao Q."/>
            <person name="Feng Q."/>
            <person name="Zhang L."/>
            <person name="Zhu J."/>
            <person name="Weng Q."/>
            <person name="Mu J."/>
            <person name="Lu Y."/>
            <person name="Fan D."/>
            <person name="Liu Y."/>
            <person name="Guan J."/>
            <person name="Zhang Y."/>
            <person name="Yu S."/>
            <person name="Liu X."/>
            <person name="Zhang Y."/>
            <person name="Hong G."/>
            <person name="Han B."/>
            <person name="Choisne N."/>
            <person name="Demange N."/>
            <person name="Orjeda G."/>
            <person name="Samain S."/>
            <person name="Cattolico L."/>
            <person name="Pelletier E."/>
            <person name="Couloux A."/>
            <person name="Segurens B."/>
            <person name="Wincker P."/>
            <person name="D'Hont A."/>
            <person name="Scarpelli C."/>
            <person name="Weissenbach J."/>
            <person name="Salanoubat M."/>
            <person name="Quetier F."/>
            <person name="Yu Y."/>
            <person name="Kim H.R."/>
            <person name="Rambo T."/>
            <person name="Currie J."/>
            <person name="Collura K."/>
            <person name="Luo M."/>
            <person name="Yang T."/>
            <person name="Ammiraju J.S.S."/>
            <person name="Engler F."/>
            <person name="Soderlund C."/>
            <person name="Wing R.A."/>
            <person name="Palmer L.E."/>
            <person name="de la Bastide M."/>
            <person name="Spiegel L."/>
            <person name="Nascimento L."/>
            <person name="Zutavern T."/>
            <person name="O'Shaughnessy A."/>
            <person name="Dike S."/>
            <person name="Dedhia N."/>
            <person name="Preston R."/>
            <person name="Balija V."/>
            <person name="McCombie W.R."/>
            <person name="Chow T."/>
            <person name="Chen H."/>
            <person name="Chung M."/>
            <person name="Chen C."/>
            <person name="Shaw J."/>
            <person name="Wu H."/>
            <person name="Hsiao K."/>
            <person name="Chao Y."/>
            <person name="Chu M."/>
            <person name="Cheng C."/>
            <person name="Hour A."/>
            <person name="Lee P."/>
            <person name="Lin S."/>
            <person name="Lin Y."/>
            <person name="Liou J."/>
            <person name="Liu S."/>
            <person name="Hsing Y."/>
            <person name="Raghuvanshi S."/>
            <person name="Mohanty A."/>
            <person name="Bharti A.K."/>
            <person name="Gaur A."/>
            <person name="Gupta V."/>
            <person name="Kumar D."/>
            <person name="Ravi V."/>
            <person name="Vij S."/>
            <person name="Kapur A."/>
            <person name="Khurana P."/>
            <person name="Khurana P."/>
            <person name="Khurana J.P."/>
            <person name="Tyagi A.K."/>
            <person name="Gaikwad K."/>
            <person name="Singh A."/>
            <person name="Dalal V."/>
            <person name="Srivastava S."/>
            <person name="Dixit A."/>
            <person name="Pal A.K."/>
            <person name="Ghazi I.A."/>
            <person name="Yadav M."/>
            <person name="Pandit A."/>
            <person name="Bhargava A."/>
            <person name="Sureshbabu K."/>
            <person name="Batra K."/>
            <person name="Sharma T.R."/>
            <person name="Mohapatra T."/>
            <person name="Singh N.K."/>
            <person name="Messing J."/>
            <person name="Nelson A.B."/>
            <person name="Fuks G."/>
            <person name="Kavchok S."/>
            <person name="Keizer G."/>
            <person name="Linton E."/>
            <person name="Llaca V."/>
            <person name="Song R."/>
            <person name="Tanyolac B."/>
            <person name="Young S."/>
            <person name="Ho-Il K."/>
            <person name="Hahn J.H."/>
            <person name="Sangsakoo G."/>
            <person name="Vanavichit A."/>
            <person name="de Mattos Luiz.A.T."/>
            <person name="Zimmer P.D."/>
            <person name="Malone G."/>
            <person name="Dellagostin O."/>
            <person name="de Oliveira A.C."/>
            <person name="Bevan M."/>
            <person name="Bancroft I."/>
            <person name="Minx P."/>
            <person name="Cordum H."/>
            <person name="Wilson R."/>
            <person name="Cheng Z."/>
            <person name="Jin W."/>
            <person name="Jiang J."/>
            <person name="Leong S.A."/>
            <person name="Iwama H."/>
            <person name="Gojobori T."/>
            <person name="Itoh T."/>
            <person name="Niimura Y."/>
            <person name="Fujii Y."/>
            <person name="Habara T."/>
            <person name="Sakai H."/>
            <person name="Sato Y."/>
            <person name="Wilson G."/>
            <person name="Kumar K."/>
            <person name="McCouch S."/>
            <person name="Juretic N."/>
            <person name="Hoen D."/>
            <person name="Wright S."/>
            <person name="Bruskiewich R."/>
            <person name="Bureau T."/>
            <person name="Miyao A."/>
            <person name="Hirochika H."/>
            <person name="Nishikawa T."/>
            <person name="Kadowaki K."/>
            <person name="Sugiura M."/>
            <person name="Burr B."/>
            <person name="Sasaki T."/>
        </authorList>
    </citation>
    <scope>NUCLEOTIDE SEQUENCE [LARGE SCALE GENOMIC DNA]</scope>
    <source>
        <strain evidence="3">cv. Nipponbare</strain>
    </source>
</reference>
<sequence length="102" mass="11339">LEGAPVGSAKPWRGVCGPARWTRKRRRASRGPDLVGGGAKAKGGAKLMLPIPVSRRRWGISKVACAQQPRGGEGKGTPRRRMGKPVWRRRRRYRFSTRPTPQ</sequence>
<feature type="non-terminal residue" evidence="2">
    <location>
        <position position="1"/>
    </location>
</feature>
<organism evidence="2 3">
    <name type="scientific">Oryza sativa subsp. japonica</name>
    <name type="common">Rice</name>
    <dbReference type="NCBI Taxonomy" id="39947"/>
    <lineage>
        <taxon>Eukaryota</taxon>
        <taxon>Viridiplantae</taxon>
        <taxon>Streptophyta</taxon>
        <taxon>Embryophyta</taxon>
        <taxon>Tracheophyta</taxon>
        <taxon>Spermatophyta</taxon>
        <taxon>Magnoliopsida</taxon>
        <taxon>Liliopsida</taxon>
        <taxon>Poales</taxon>
        <taxon>Poaceae</taxon>
        <taxon>BOP clade</taxon>
        <taxon>Oryzoideae</taxon>
        <taxon>Oryzeae</taxon>
        <taxon>Oryzinae</taxon>
        <taxon>Oryza</taxon>
        <taxon>Oryza sativa</taxon>
    </lineage>
</organism>
<accession>Q0JMF6</accession>
<evidence type="ECO:0000256" key="1">
    <source>
        <dbReference type="SAM" id="MobiDB-lite"/>
    </source>
</evidence>
<reference evidence="3" key="2">
    <citation type="journal article" date="2008" name="Nucleic Acids Res.">
        <title>The rice annotation project database (RAP-DB): 2008 update.</title>
        <authorList>
            <consortium name="The rice annotation project (RAP)"/>
        </authorList>
    </citation>
    <scope>GENOME REANNOTATION</scope>
    <source>
        <strain evidence="3">cv. Nipponbare</strain>
    </source>
</reference>
<evidence type="ECO:0000313" key="3">
    <source>
        <dbReference type="Proteomes" id="UP000000763"/>
    </source>
</evidence>
<protein>
    <submittedName>
        <fullName evidence="2">Os01g0508300 protein</fullName>
    </submittedName>
</protein>
<proteinExistence type="predicted"/>
<dbReference type="KEGG" id="dosa:Os01g0508300"/>